<accession>A0ABS0D0E6</accession>
<evidence type="ECO:0000256" key="9">
    <source>
        <dbReference type="ARBA" id="ARBA00023125"/>
    </source>
</evidence>
<keyword evidence="11" id="KW-0804">Transcription</keyword>
<proteinExistence type="inferred from homology"/>
<keyword evidence="9" id="KW-0238">DNA-binding</keyword>
<comment type="cofactor">
    <cofactor evidence="1">
        <name>[4Fe-4S] cluster</name>
        <dbReference type="ChEBI" id="CHEBI:49883"/>
    </cofactor>
</comment>
<evidence type="ECO:0000256" key="8">
    <source>
        <dbReference type="ARBA" id="ARBA00023015"/>
    </source>
</evidence>
<evidence type="ECO:0000256" key="5">
    <source>
        <dbReference type="ARBA" id="ARBA00022723"/>
    </source>
</evidence>
<reference evidence="13 14" key="1">
    <citation type="submission" date="2020-10" db="EMBL/GenBank/DDBJ databases">
        <title>Identification of Nocardia species via Next-generation sequencing and recognition of intraspecies genetic diversity.</title>
        <authorList>
            <person name="Li P."/>
            <person name="Li P."/>
            <person name="Lu B."/>
        </authorList>
    </citation>
    <scope>NUCLEOTIDE SEQUENCE [LARGE SCALE GENOMIC DNA]</scope>
    <source>
        <strain evidence="13 14">BJ06-0157</strain>
    </source>
</reference>
<organism evidence="13 14">
    <name type="scientific">Nocardia amamiensis</name>
    <dbReference type="NCBI Taxonomy" id="404578"/>
    <lineage>
        <taxon>Bacteria</taxon>
        <taxon>Bacillati</taxon>
        <taxon>Actinomycetota</taxon>
        <taxon>Actinomycetes</taxon>
        <taxon>Mycobacteriales</taxon>
        <taxon>Nocardiaceae</taxon>
        <taxon>Nocardia</taxon>
    </lineage>
</organism>
<evidence type="ECO:0000256" key="11">
    <source>
        <dbReference type="ARBA" id="ARBA00023163"/>
    </source>
</evidence>
<dbReference type="RefSeq" id="WP_195133475.1">
    <property type="nucleotide sequence ID" value="NZ_JADLQX010000040.1"/>
</dbReference>
<evidence type="ECO:0000313" key="14">
    <source>
        <dbReference type="Proteomes" id="UP000702209"/>
    </source>
</evidence>
<protein>
    <submittedName>
        <fullName evidence="13">WhiB family transcriptional regulator</fullName>
    </submittedName>
</protein>
<keyword evidence="4" id="KW-0004">4Fe-4S</keyword>
<dbReference type="PANTHER" id="PTHR38839">
    <property type="entry name" value="TRANSCRIPTIONAL REGULATOR WHID-RELATED"/>
    <property type="match status" value="1"/>
</dbReference>
<evidence type="ECO:0000259" key="12">
    <source>
        <dbReference type="PROSITE" id="PS51674"/>
    </source>
</evidence>
<dbReference type="EMBL" id="JADLQX010000040">
    <property type="protein sequence ID" value="MBF6302286.1"/>
    <property type="molecule type" value="Genomic_DNA"/>
</dbReference>
<evidence type="ECO:0000256" key="7">
    <source>
        <dbReference type="ARBA" id="ARBA00023014"/>
    </source>
</evidence>
<dbReference type="PROSITE" id="PS51674">
    <property type="entry name" value="4FE4S_WBL"/>
    <property type="match status" value="1"/>
</dbReference>
<dbReference type="InterPro" id="IPR034768">
    <property type="entry name" value="4FE4S_WBL"/>
</dbReference>
<keyword evidence="6" id="KW-0408">Iron</keyword>
<name>A0ABS0D0E6_9NOCA</name>
<keyword evidence="5" id="KW-0479">Metal-binding</keyword>
<sequence>MTITDLDAAAPSTDWRNQAACAGHPDPDLWFPISSDDPATEAKRICAGCPVREVCGMIAVRTNEQYAVAGGYRTSNPDERAELQAWLGFGRSPAYRVRCTECDTVFTTRTKFNTCEDCRGLMPVADVRRHINDLMDAGRSARSIAASAGVGFSTICKLADSEDGWQHVHKTLARRILAITLDDADDAEAVA</sequence>
<comment type="similarity">
    <text evidence="3">Belongs to the WhiB family.</text>
</comment>
<evidence type="ECO:0000313" key="13">
    <source>
        <dbReference type="EMBL" id="MBF6302286.1"/>
    </source>
</evidence>
<dbReference type="Pfam" id="PF02467">
    <property type="entry name" value="Whib"/>
    <property type="match status" value="1"/>
</dbReference>
<evidence type="ECO:0000256" key="1">
    <source>
        <dbReference type="ARBA" id="ARBA00001966"/>
    </source>
</evidence>
<keyword evidence="14" id="KW-1185">Reference proteome</keyword>
<dbReference type="InterPro" id="IPR003482">
    <property type="entry name" value="Whib"/>
</dbReference>
<dbReference type="Proteomes" id="UP000702209">
    <property type="component" value="Unassembled WGS sequence"/>
</dbReference>
<evidence type="ECO:0000256" key="6">
    <source>
        <dbReference type="ARBA" id="ARBA00023004"/>
    </source>
</evidence>
<comment type="caution">
    <text evidence="13">The sequence shown here is derived from an EMBL/GenBank/DDBJ whole genome shotgun (WGS) entry which is preliminary data.</text>
</comment>
<comment type="subcellular location">
    <subcellularLocation>
        <location evidence="2">Cytoplasm</location>
    </subcellularLocation>
</comment>
<gene>
    <name evidence="13" type="ORF">IU459_32805</name>
</gene>
<evidence type="ECO:0000256" key="4">
    <source>
        <dbReference type="ARBA" id="ARBA00022485"/>
    </source>
</evidence>
<feature type="domain" description="4Fe-4S Wbl-type" evidence="12">
    <location>
        <begin position="20"/>
        <end position="79"/>
    </location>
</feature>
<evidence type="ECO:0000256" key="3">
    <source>
        <dbReference type="ARBA" id="ARBA00006597"/>
    </source>
</evidence>
<evidence type="ECO:0000256" key="10">
    <source>
        <dbReference type="ARBA" id="ARBA00023157"/>
    </source>
</evidence>
<keyword evidence="8" id="KW-0805">Transcription regulation</keyword>
<keyword evidence="10" id="KW-1015">Disulfide bond</keyword>
<evidence type="ECO:0000256" key="2">
    <source>
        <dbReference type="ARBA" id="ARBA00004496"/>
    </source>
</evidence>
<keyword evidence="7" id="KW-0411">Iron-sulfur</keyword>